<dbReference type="RefSeq" id="XP_013335937.1">
    <property type="nucleotide sequence ID" value="XM_013480483.1"/>
</dbReference>
<gene>
    <name evidence="4" type="ORF">EMWEY_00021150</name>
</gene>
<dbReference type="OMA" id="CEMRLER"/>
<dbReference type="EMBL" id="HG720262">
    <property type="protein sequence ID" value="CDJ59289.1"/>
    <property type="molecule type" value="Genomic_DNA"/>
</dbReference>
<protein>
    <submittedName>
        <fullName evidence="4">TPR domain-containing protein, putative</fullName>
    </submittedName>
</protein>
<dbReference type="VEuPathDB" id="ToxoDB:EMWEY_00021150"/>
<keyword evidence="2" id="KW-0802">TPR repeat</keyword>
<keyword evidence="1" id="KW-0677">Repeat</keyword>
<evidence type="ECO:0000256" key="1">
    <source>
        <dbReference type="ARBA" id="ARBA00022737"/>
    </source>
</evidence>
<dbReference type="Proteomes" id="UP000030763">
    <property type="component" value="Unassembled WGS sequence"/>
</dbReference>
<dbReference type="InterPro" id="IPR044244">
    <property type="entry name" value="TTC27/Emw1"/>
</dbReference>
<feature type="region of interest" description="Disordered" evidence="3">
    <location>
        <begin position="651"/>
        <end position="705"/>
    </location>
</feature>
<dbReference type="PANTHER" id="PTHR16193">
    <property type="entry name" value="TETRATRICOPEPTIDE REPEAT PROTEIN 27"/>
    <property type="match status" value="1"/>
</dbReference>
<keyword evidence="5" id="KW-1185">Reference proteome</keyword>
<name>U6M9X9_EIMMA</name>
<sequence>MRESLGEAFWRVEAELLGPSRSLRGFHGELQHLQQEVEAAAAAGPLTAEQHALVRQEFTQFCDLCIWIRRCRWRSVFTRGWAGRHLEALKVNTPSGGPQGVHQEGTGEGAVTDVRPQGFPGSSEGAAPDQQGFPPVAFDLDIEETLNKGALKSCLDGPPLLNSIRCRCLLLVGVAALLVFSQANLTGPPFSPSKATELVDIKREKEGRERHPDLYPSISAAAAGGVAYCSCCCVYCGFCPREEAAAALAAAAAAATATAKQRRCYCEFSLKTFCALGDPEETTNKTRERIKQIESFLTVDGEPVYEGVRGIAYLWFARLVFEGLRAQTLSAATGPAAASSSPVNAKDVGGPFSLFVWSSRGDFVQHRSLRGGGGASGALRGALAPSLLASLLYQFAAVLRQLQASRALRLLPPEFSCTSLEARGVECMLRAGDFGKKTDKAARDFLADVSFLLRDEQSTFVLLPPLTSSPAAPAAGSDATVKVPPDTLAGAEEVATAEGAAAGATTLEAAAPTKTQTERLLLRFSVKDPSRVDLAYLLPDPAWRASVCGAVTVRDKTLLLLELGLRLAVLGRVEVFEAVNKIACETFGVEFTLTGALGVRRRHQQQALPQLVVGASRSTAQAPVAATASAESAAAAAAADKQETVILTAPSLPSEEGPFTGHPAKRSSGSSSTTTDSKSNTKPGGVSGESSEGPEEGGERRRLWRLEDVREDNDIMEMPRLEKEENREFFERPLGVVEQALLLAKSRAIIESNPCNDPLALEEVGAVVSRALVLPPSTGSSSSSSSSTDKAYYERRLQILQHEPEALFVAEPECIVTAPDWAIFSSGLLLRCRAEFHRVKTVERAVLQLHALREQLDDTDPPACFRLFGLLYHADLLTWWELQREVAVRMMRIGATITAAEKFTELQMWEEAADCLVAADRRADARALLEKQIAAKPTPHLLCTLADLEVPQNAKRAEDLYKEACVRVVQFCLCVAVKRVDISSLNIRDAFGVPLRPSTAGIGPFANVAGAAGGCSCSTAIGSSSSDFAQPHVRDAWPAAQHCILEAAKYRRENWRIWETFISISVRLRDVQAISRGLRSLVQINAKDRIDPWIYSFLEELVLFELRRAESCTPEQEQGQMPMLGVLRHTLSCLQFLTQHISDCAELFRVYGVLLVKGNKPAESVYNWLKEFRCLQAEVTRGKLDHERLLELTNKQVSCLERSLSLLESFSPKSKRRMSVLCSNDLLQQMKTTVETHSKRILPEATEALKRLESMMARIEVAQQQSVGLCNEEMEGVPAGEGPTPRDASEQAS</sequence>
<proteinExistence type="predicted"/>
<dbReference type="PANTHER" id="PTHR16193:SF0">
    <property type="entry name" value="TETRATRICOPEPTIDE REPEAT PROTEIN 27"/>
    <property type="match status" value="1"/>
</dbReference>
<dbReference type="GeneID" id="25336101"/>
<dbReference type="OrthoDB" id="347464at2759"/>
<feature type="compositionally biased region" description="Low complexity" evidence="3">
    <location>
        <begin position="667"/>
        <end position="691"/>
    </location>
</feature>
<evidence type="ECO:0000256" key="3">
    <source>
        <dbReference type="SAM" id="MobiDB-lite"/>
    </source>
</evidence>
<evidence type="ECO:0000313" key="5">
    <source>
        <dbReference type="Proteomes" id="UP000030763"/>
    </source>
</evidence>
<reference evidence="4" key="1">
    <citation type="submission" date="2013-10" db="EMBL/GenBank/DDBJ databases">
        <title>Genomic analysis of the causative agents of coccidiosis in chickens.</title>
        <authorList>
            <person name="Reid A.J."/>
            <person name="Blake D."/>
            <person name="Billington K."/>
            <person name="Browne H."/>
            <person name="Dunn M."/>
            <person name="Hung S."/>
            <person name="Kawahara F."/>
            <person name="Miranda-Saavedra D."/>
            <person name="Mourier T."/>
            <person name="Nagra H."/>
            <person name="Otto T.D."/>
            <person name="Rawlings N."/>
            <person name="Sanchez A."/>
            <person name="Sanders M."/>
            <person name="Subramaniam C."/>
            <person name="Tay Y."/>
            <person name="Dear P."/>
            <person name="Doerig C."/>
            <person name="Gruber A."/>
            <person name="Parkinson J."/>
            <person name="Shirley M."/>
            <person name="Wan K.L."/>
            <person name="Berriman M."/>
            <person name="Tomley F."/>
            <person name="Pain A."/>
        </authorList>
    </citation>
    <scope>NUCLEOTIDE SEQUENCE [LARGE SCALE GENOMIC DNA]</scope>
    <source>
        <strain evidence="4">Weybridge</strain>
    </source>
</reference>
<reference evidence="4" key="2">
    <citation type="submission" date="2013-10" db="EMBL/GenBank/DDBJ databases">
        <authorList>
            <person name="Aslett M."/>
        </authorList>
    </citation>
    <scope>NUCLEOTIDE SEQUENCE [LARGE SCALE GENOMIC DNA]</scope>
    <source>
        <strain evidence="4">Weybridge</strain>
    </source>
</reference>
<accession>U6M9X9</accession>
<feature type="region of interest" description="Disordered" evidence="3">
    <location>
        <begin position="1273"/>
        <end position="1293"/>
    </location>
</feature>
<evidence type="ECO:0000313" key="4">
    <source>
        <dbReference type="EMBL" id="CDJ59289.1"/>
    </source>
</evidence>
<organism evidence="4 5">
    <name type="scientific">Eimeria maxima</name>
    <name type="common">Coccidian parasite</name>
    <dbReference type="NCBI Taxonomy" id="5804"/>
    <lineage>
        <taxon>Eukaryota</taxon>
        <taxon>Sar</taxon>
        <taxon>Alveolata</taxon>
        <taxon>Apicomplexa</taxon>
        <taxon>Conoidasida</taxon>
        <taxon>Coccidia</taxon>
        <taxon>Eucoccidiorida</taxon>
        <taxon>Eimeriorina</taxon>
        <taxon>Eimeriidae</taxon>
        <taxon>Eimeria</taxon>
    </lineage>
</organism>
<feature type="region of interest" description="Disordered" evidence="3">
    <location>
        <begin position="92"/>
        <end position="131"/>
    </location>
</feature>
<evidence type="ECO:0000256" key="2">
    <source>
        <dbReference type="ARBA" id="ARBA00022803"/>
    </source>
</evidence>